<reference evidence="1 2" key="1">
    <citation type="submission" date="2017-09" db="EMBL/GenBank/DDBJ databases">
        <title>Biodiversity and function of Thalassospira species in the particle-attached aromatic-hydrocarbon-degrading consortia from the surface seawater of the South China Sea.</title>
        <authorList>
            <person name="Dong C."/>
            <person name="Liu R."/>
            <person name="Shao Z."/>
        </authorList>
    </citation>
    <scope>NUCLEOTIDE SEQUENCE [LARGE SCALE GENOMIC DNA]</scope>
    <source>
        <strain evidence="1 2">CSC1P2</strain>
    </source>
</reference>
<dbReference type="AlphaFoldDB" id="A0A2N3KSI9"/>
<organism evidence="1 2">
    <name type="scientific">Thalassospira marina</name>
    <dbReference type="NCBI Taxonomy" id="2048283"/>
    <lineage>
        <taxon>Bacteria</taxon>
        <taxon>Pseudomonadati</taxon>
        <taxon>Pseudomonadota</taxon>
        <taxon>Alphaproteobacteria</taxon>
        <taxon>Rhodospirillales</taxon>
        <taxon>Thalassospiraceae</taxon>
        <taxon>Thalassospira</taxon>
    </lineage>
</organism>
<dbReference type="Proteomes" id="UP000233597">
    <property type="component" value="Unassembled WGS sequence"/>
</dbReference>
<proteinExistence type="predicted"/>
<evidence type="ECO:0000313" key="1">
    <source>
        <dbReference type="EMBL" id="PKR53487.1"/>
    </source>
</evidence>
<dbReference type="EMBL" id="NWTK01000008">
    <property type="protein sequence ID" value="PKR53487.1"/>
    <property type="molecule type" value="Genomic_DNA"/>
</dbReference>
<protein>
    <submittedName>
        <fullName evidence="1">Uncharacterized protein</fullName>
    </submittedName>
</protein>
<name>A0A2N3KSI9_9PROT</name>
<comment type="caution">
    <text evidence="1">The sequence shown here is derived from an EMBL/GenBank/DDBJ whole genome shotgun (WGS) entry which is preliminary data.</text>
</comment>
<evidence type="ECO:0000313" key="2">
    <source>
        <dbReference type="Proteomes" id="UP000233597"/>
    </source>
</evidence>
<gene>
    <name evidence="1" type="ORF">COO20_13150</name>
</gene>
<sequence length="66" mass="7360">MLVAQFSKSFCGSETGNRSGFANAEHPARRVRIGLECFCKGSRDYHVVGQFAPIGLIISPVWFRTR</sequence>
<accession>A0A2N3KSI9</accession>